<sequence length="36" mass="4134">MTWDPWALAVSLSGRLFLICSFLLLIDCAPYFPLLF</sequence>
<protein>
    <submittedName>
        <fullName evidence="2">RCG60348</fullName>
    </submittedName>
</protein>
<dbReference type="AlphaFoldDB" id="A6KJD1"/>
<reference evidence="3" key="1">
    <citation type="submission" date="2005-09" db="EMBL/GenBank/DDBJ databases">
        <authorList>
            <person name="Mural R.J."/>
            <person name="Li P.W."/>
            <person name="Adams M.D."/>
            <person name="Amanatides P.G."/>
            <person name="Baden-Tillson H."/>
            <person name="Barnstead M."/>
            <person name="Chin S.H."/>
            <person name="Dew I."/>
            <person name="Evans C.A."/>
            <person name="Ferriera S."/>
            <person name="Flanigan M."/>
            <person name="Fosler C."/>
            <person name="Glodek A."/>
            <person name="Gu Z."/>
            <person name="Holt R.A."/>
            <person name="Jennings D."/>
            <person name="Kraft C.L."/>
            <person name="Lu F."/>
            <person name="Nguyen T."/>
            <person name="Nusskern D.R."/>
            <person name="Pfannkoch C.M."/>
            <person name="Sitter C."/>
            <person name="Sutton G.G."/>
            <person name="Venter J.C."/>
            <person name="Wang Z."/>
            <person name="Woodage T."/>
            <person name="Zheng X.H."/>
            <person name="Zhong F."/>
        </authorList>
    </citation>
    <scope>NUCLEOTIDE SEQUENCE [LARGE SCALE GENOMIC DNA]</scope>
    <source>
        <strain>BN</strain>
        <strain evidence="3">Sprague-Dawley</strain>
    </source>
</reference>
<dbReference type="Proteomes" id="UP000234681">
    <property type="component" value="Chromosome 5"/>
</dbReference>
<dbReference type="EMBL" id="CH474056">
    <property type="protein sequence ID" value="EDL78169.1"/>
    <property type="molecule type" value="Genomic_DNA"/>
</dbReference>
<keyword evidence="1" id="KW-1133">Transmembrane helix</keyword>
<gene>
    <name evidence="2" type="ORF">rCG_60348</name>
</gene>
<evidence type="ECO:0000313" key="2">
    <source>
        <dbReference type="EMBL" id="EDL78169.1"/>
    </source>
</evidence>
<evidence type="ECO:0000313" key="3">
    <source>
        <dbReference type="Proteomes" id="UP000234681"/>
    </source>
</evidence>
<proteinExistence type="predicted"/>
<evidence type="ECO:0000256" key="1">
    <source>
        <dbReference type="SAM" id="Phobius"/>
    </source>
</evidence>
<feature type="non-terminal residue" evidence="2">
    <location>
        <position position="36"/>
    </location>
</feature>
<keyword evidence="1" id="KW-0812">Transmembrane</keyword>
<organism evidence="2 3">
    <name type="scientific">Rattus norvegicus</name>
    <name type="common">Rat</name>
    <dbReference type="NCBI Taxonomy" id="10116"/>
    <lineage>
        <taxon>Eukaryota</taxon>
        <taxon>Metazoa</taxon>
        <taxon>Chordata</taxon>
        <taxon>Craniata</taxon>
        <taxon>Vertebrata</taxon>
        <taxon>Euteleostomi</taxon>
        <taxon>Mammalia</taxon>
        <taxon>Eutheria</taxon>
        <taxon>Euarchontoglires</taxon>
        <taxon>Glires</taxon>
        <taxon>Rodentia</taxon>
        <taxon>Myomorpha</taxon>
        <taxon>Muroidea</taxon>
        <taxon>Muridae</taxon>
        <taxon>Murinae</taxon>
        <taxon>Rattus</taxon>
    </lineage>
</organism>
<feature type="transmembrane region" description="Helical" evidence="1">
    <location>
        <begin position="6"/>
        <end position="26"/>
    </location>
</feature>
<name>A6KJD1_RAT</name>
<keyword evidence="1" id="KW-0472">Membrane</keyword>
<accession>A6KJD1</accession>